<dbReference type="InterPro" id="IPR013547">
    <property type="entry name" value="P4H_N"/>
</dbReference>
<protein>
    <submittedName>
        <fullName evidence="4">Uncharacterized protein LOC103522422</fullName>
    </submittedName>
</protein>
<keyword evidence="1" id="KW-0175">Coiled coil</keyword>
<evidence type="ECO:0000313" key="4">
    <source>
        <dbReference type="RefSeq" id="XP_008485747.1"/>
    </source>
</evidence>
<proteinExistence type="predicted"/>
<evidence type="ECO:0000256" key="1">
    <source>
        <dbReference type="SAM" id="Coils"/>
    </source>
</evidence>
<dbReference type="STRING" id="121845.A0A1S3DPY4"/>
<dbReference type="GO" id="GO:0005783">
    <property type="term" value="C:endoplasmic reticulum"/>
    <property type="evidence" value="ECO:0007669"/>
    <property type="project" value="InterPro"/>
</dbReference>
<dbReference type="KEGG" id="dci:103522422"/>
<feature type="non-terminal residue" evidence="4">
    <location>
        <position position="188"/>
    </location>
</feature>
<dbReference type="Proteomes" id="UP000079169">
    <property type="component" value="Unplaced"/>
</dbReference>
<feature type="domain" description="Prolyl 4-hydroxylase N-terminal" evidence="2">
    <location>
        <begin position="47"/>
        <end position="169"/>
    </location>
</feature>
<evidence type="ECO:0000313" key="3">
    <source>
        <dbReference type="Proteomes" id="UP000079169"/>
    </source>
</evidence>
<dbReference type="AlphaFoldDB" id="A0A1S3DPY4"/>
<dbReference type="Gene3D" id="6.10.140.1460">
    <property type="match status" value="1"/>
</dbReference>
<dbReference type="PaxDb" id="121845-A0A1S3DPY4"/>
<organism evidence="3 4">
    <name type="scientific">Diaphorina citri</name>
    <name type="common">Asian citrus psyllid</name>
    <dbReference type="NCBI Taxonomy" id="121845"/>
    <lineage>
        <taxon>Eukaryota</taxon>
        <taxon>Metazoa</taxon>
        <taxon>Ecdysozoa</taxon>
        <taxon>Arthropoda</taxon>
        <taxon>Hexapoda</taxon>
        <taxon>Insecta</taxon>
        <taxon>Pterygota</taxon>
        <taxon>Neoptera</taxon>
        <taxon>Paraneoptera</taxon>
        <taxon>Hemiptera</taxon>
        <taxon>Sternorrhyncha</taxon>
        <taxon>Psylloidea</taxon>
        <taxon>Psyllidae</taxon>
        <taxon>Diaphorininae</taxon>
        <taxon>Diaphorina</taxon>
    </lineage>
</organism>
<feature type="coiled-coil region" evidence="1">
    <location>
        <begin position="57"/>
        <end position="88"/>
    </location>
</feature>
<dbReference type="GO" id="GO:0004656">
    <property type="term" value="F:procollagen-proline 4-dioxygenase activity"/>
    <property type="evidence" value="ECO:0007669"/>
    <property type="project" value="InterPro"/>
</dbReference>
<accession>A0A1S3DPY4</accession>
<keyword evidence="3" id="KW-1185">Reference proteome</keyword>
<dbReference type="GeneID" id="103522422"/>
<evidence type="ECO:0000259" key="2">
    <source>
        <dbReference type="Pfam" id="PF08336"/>
    </source>
</evidence>
<gene>
    <name evidence="4" type="primary">LOC103522422</name>
</gene>
<dbReference type="RefSeq" id="XP_008485747.1">
    <property type="nucleotide sequence ID" value="XM_008487525.2"/>
</dbReference>
<reference evidence="4" key="1">
    <citation type="submission" date="2025-08" db="UniProtKB">
        <authorList>
            <consortium name="RefSeq"/>
        </authorList>
    </citation>
    <scope>IDENTIFICATION</scope>
</reference>
<dbReference type="Pfam" id="PF08336">
    <property type="entry name" value="P4Ha_N"/>
    <property type="match status" value="1"/>
</dbReference>
<sequence length="188" mass="21937">MHQVKRTRQLTGVNRCADIVNMWSASFVFICLLCSTNPTFGDYYSSLLNVEKLVETEDQFIKNIENYIENAEKLLEQCEKALDIWQTNHERDVANAKEFVKVPTNGFKLIKRNTVDKDIIIDRFLKPVGKDVFNMTEIMSKLPDETDLYHTSWAIAKLSFVYNMTFTSILVDGKIGFGEEYYYHRPLR</sequence>
<name>A0A1S3DPY4_DIACI</name>